<dbReference type="PIRSF" id="PIRSF030771">
    <property type="entry name" value="UCP030771"/>
    <property type="match status" value="1"/>
</dbReference>
<evidence type="ECO:0000313" key="1">
    <source>
        <dbReference type="EMBL" id="PZQ82665.1"/>
    </source>
</evidence>
<evidence type="ECO:0000313" key="2">
    <source>
        <dbReference type="Proteomes" id="UP000248887"/>
    </source>
</evidence>
<gene>
    <name evidence="1" type="ORF">DI549_10820</name>
</gene>
<name>A0A2W5R6Y9_ANCNO</name>
<protein>
    <recommendedName>
        <fullName evidence="3">DUF2190 family protein</fullName>
    </recommendedName>
</protein>
<proteinExistence type="predicted"/>
<dbReference type="InterPro" id="IPR011231">
    <property type="entry name" value="Phage_VT1-Sakai_H0018"/>
</dbReference>
<dbReference type="EMBL" id="QFQD01000030">
    <property type="protein sequence ID" value="PZQ82665.1"/>
    <property type="molecule type" value="Genomic_DNA"/>
</dbReference>
<evidence type="ECO:0008006" key="3">
    <source>
        <dbReference type="Google" id="ProtNLM"/>
    </source>
</evidence>
<comment type="caution">
    <text evidence="1">The sequence shown here is derived from an EMBL/GenBank/DDBJ whole genome shotgun (WGS) entry which is preliminary data.</text>
</comment>
<accession>A0A2W5R6Y9</accession>
<organism evidence="1 2">
    <name type="scientific">Ancylobacter novellus</name>
    <name type="common">Thiobacillus novellus</name>
    <dbReference type="NCBI Taxonomy" id="921"/>
    <lineage>
        <taxon>Bacteria</taxon>
        <taxon>Pseudomonadati</taxon>
        <taxon>Pseudomonadota</taxon>
        <taxon>Alphaproteobacteria</taxon>
        <taxon>Hyphomicrobiales</taxon>
        <taxon>Xanthobacteraceae</taxon>
        <taxon>Ancylobacter</taxon>
    </lineage>
</organism>
<dbReference type="AlphaFoldDB" id="A0A2W5R6Y9"/>
<dbReference type="Pfam" id="PF09956">
    <property type="entry name" value="Phage_cement_2"/>
    <property type="match status" value="1"/>
</dbReference>
<dbReference type="Proteomes" id="UP000248887">
    <property type="component" value="Unassembled WGS sequence"/>
</dbReference>
<sequence length="114" mass="11397">MQNYVQAGDTLSLLAPYAVISGAGAQVGQIFGVAVGDAANGAEVELKTKGVFELTKLSAQAWTVGALVYWDNTNKRCTTVATGNLLIGAATAIAANPSATGIVRLNGVASAASA</sequence>
<reference evidence="1 2" key="1">
    <citation type="submission" date="2017-08" db="EMBL/GenBank/DDBJ databases">
        <title>Infants hospitalized years apart are colonized by the same room-sourced microbial strains.</title>
        <authorList>
            <person name="Brooks B."/>
            <person name="Olm M.R."/>
            <person name="Firek B.A."/>
            <person name="Baker R."/>
            <person name="Thomas B.C."/>
            <person name="Morowitz M.J."/>
            <person name="Banfield J.F."/>
        </authorList>
    </citation>
    <scope>NUCLEOTIDE SEQUENCE [LARGE SCALE GENOMIC DNA]</scope>
    <source>
        <strain evidence="1">S2_005_001_R2_27</strain>
    </source>
</reference>